<gene>
    <name evidence="3" type="ORF">E5K02_18680</name>
</gene>
<dbReference type="SUPFAM" id="SSF53756">
    <property type="entry name" value="UDP-Glycosyltransferase/glycogen phosphorylase"/>
    <property type="match status" value="1"/>
</dbReference>
<dbReference type="RefSeq" id="WP_135396746.1">
    <property type="nucleotide sequence ID" value="NZ_SRMB01000004.1"/>
</dbReference>
<dbReference type="Gene3D" id="3.40.50.2000">
    <property type="entry name" value="Glycogen Phosphorylase B"/>
    <property type="match status" value="2"/>
</dbReference>
<sequence length="420" mass="46889">MHNTPAPARKNILLLIPQLTYGGAERVFHDHGQELARHHHVVECVFDSSTEVAFPTQNTLVALDVPAGAGVVGKLRSFVQRIQRVKQLKREHQIDVCISHLEGADYLNLLSKGSERVLLCIHNSKRHDPNIRGALGWLRRRVLMPWLYRSADRVVPVSRDLRQELIDMFGLAPEKVVTVNNFFDVEGIRRRSQEPLSAAQEALFTQHPVLITAGRLAREKNQIALLEVLHTMRRQGNLTAKLVLLGDGPLRADLLQQCQKLGLRSWQVWDETPLTDDFDVYFFGFQSNPFQYIARAAVSLLSSSTEGFPMALCEAMACGVPVVSTDCPTGPREILAPATPAQHYARTPEWAEFGILLPLLGAGPALEASAPIWAETLTSLLADLPKRTYYAAQAHSRVQDFAPVKIMQQWESLLTPVQSK</sequence>
<dbReference type="Pfam" id="PF00534">
    <property type="entry name" value="Glycos_transf_1"/>
    <property type="match status" value="1"/>
</dbReference>
<dbReference type="EMBL" id="SRMB01000004">
    <property type="protein sequence ID" value="TGE23228.1"/>
    <property type="molecule type" value="Genomic_DNA"/>
</dbReference>
<dbReference type="PANTHER" id="PTHR12526">
    <property type="entry name" value="GLYCOSYLTRANSFERASE"/>
    <property type="match status" value="1"/>
</dbReference>
<feature type="domain" description="Glycosyltransferase subfamily 4-like N-terminal" evidence="2">
    <location>
        <begin position="21"/>
        <end position="186"/>
    </location>
</feature>
<evidence type="ECO:0000313" key="4">
    <source>
        <dbReference type="Proteomes" id="UP000298471"/>
    </source>
</evidence>
<dbReference type="InterPro" id="IPR028098">
    <property type="entry name" value="Glyco_trans_4-like_N"/>
</dbReference>
<evidence type="ECO:0000259" key="2">
    <source>
        <dbReference type="Pfam" id="PF13439"/>
    </source>
</evidence>
<dbReference type="GO" id="GO:0016757">
    <property type="term" value="F:glycosyltransferase activity"/>
    <property type="evidence" value="ECO:0007669"/>
    <property type="project" value="UniProtKB-ARBA"/>
</dbReference>
<feature type="domain" description="Glycosyl transferase family 1" evidence="1">
    <location>
        <begin position="199"/>
        <end position="338"/>
    </location>
</feature>
<dbReference type="Proteomes" id="UP000298471">
    <property type="component" value="Unassembled WGS sequence"/>
</dbReference>
<reference evidence="3 4" key="1">
    <citation type="submission" date="2019-04" db="EMBL/GenBank/DDBJ databases">
        <authorList>
            <person name="Feng G."/>
            <person name="Zhang J."/>
            <person name="Zhu H."/>
        </authorList>
    </citation>
    <scope>NUCLEOTIDE SEQUENCE [LARGE SCALE GENOMIC DNA]</scope>
    <source>
        <strain evidence="3 4">9PBR-1</strain>
    </source>
</reference>
<name>A0A4Z0PZM6_9BACT</name>
<evidence type="ECO:0000259" key="1">
    <source>
        <dbReference type="Pfam" id="PF00534"/>
    </source>
</evidence>
<accession>A0A4Z0PZM6</accession>
<evidence type="ECO:0000313" key="3">
    <source>
        <dbReference type="EMBL" id="TGE23228.1"/>
    </source>
</evidence>
<dbReference type="InterPro" id="IPR001296">
    <property type="entry name" value="Glyco_trans_1"/>
</dbReference>
<protein>
    <submittedName>
        <fullName evidence="3">Glycosyltransferase</fullName>
    </submittedName>
</protein>
<dbReference type="AlphaFoldDB" id="A0A4Z0PZM6"/>
<proteinExistence type="predicted"/>
<keyword evidence="4" id="KW-1185">Reference proteome</keyword>
<comment type="caution">
    <text evidence="3">The sequence shown here is derived from an EMBL/GenBank/DDBJ whole genome shotgun (WGS) entry which is preliminary data.</text>
</comment>
<dbReference type="OrthoDB" id="1522162at2"/>
<dbReference type="Pfam" id="PF13439">
    <property type="entry name" value="Glyco_transf_4"/>
    <property type="match status" value="1"/>
</dbReference>
<keyword evidence="3" id="KW-0808">Transferase</keyword>
<organism evidence="3 4">
    <name type="scientific">Hymenobacter metallicola</name>
    <dbReference type="NCBI Taxonomy" id="2563114"/>
    <lineage>
        <taxon>Bacteria</taxon>
        <taxon>Pseudomonadati</taxon>
        <taxon>Bacteroidota</taxon>
        <taxon>Cytophagia</taxon>
        <taxon>Cytophagales</taxon>
        <taxon>Hymenobacteraceae</taxon>
        <taxon>Hymenobacter</taxon>
    </lineage>
</organism>
<dbReference type="CDD" id="cd03811">
    <property type="entry name" value="GT4_GT28_WabH-like"/>
    <property type="match status" value="1"/>
</dbReference>